<evidence type="ECO:0000313" key="3">
    <source>
        <dbReference type="Proteomes" id="UP001057561"/>
    </source>
</evidence>
<keyword evidence="3" id="KW-1185">Reference proteome</keyword>
<name>A0ABY5LXM7_9CYAN</name>
<evidence type="ECO:0000313" key="2">
    <source>
        <dbReference type="EMBL" id="UUO15507.1"/>
    </source>
</evidence>
<reference evidence="2" key="1">
    <citation type="submission" date="2022-06" db="EMBL/GenBank/DDBJ databases">
        <title>Nostosin G and Spiroidesin B from the Cyanobacterium Dolichospermum sp. NIES-1697.</title>
        <authorList>
            <person name="Phan C.-S."/>
            <person name="Mehjabin J.J."/>
            <person name="Anas A.R.J."/>
            <person name="Hayasaka M."/>
            <person name="Onoki R."/>
            <person name="Wang J."/>
            <person name="Umezawa T."/>
            <person name="Washio K."/>
            <person name="Morikawa M."/>
            <person name="Okino T."/>
        </authorList>
    </citation>
    <scope>NUCLEOTIDE SEQUENCE</scope>
    <source>
        <strain evidence="2">NIES-1697</strain>
    </source>
</reference>
<accession>A0ABY5LXM7</accession>
<dbReference type="EMBL" id="CP099464">
    <property type="protein sequence ID" value="UUO15507.1"/>
    <property type="molecule type" value="Genomic_DNA"/>
</dbReference>
<feature type="region of interest" description="Disordered" evidence="1">
    <location>
        <begin position="23"/>
        <end position="48"/>
    </location>
</feature>
<organism evidence="2 3">
    <name type="scientific">Dolichospermum heterosporum TAC447</name>
    <dbReference type="NCBI Taxonomy" id="747523"/>
    <lineage>
        <taxon>Bacteria</taxon>
        <taxon>Bacillati</taxon>
        <taxon>Cyanobacteriota</taxon>
        <taxon>Cyanophyceae</taxon>
        <taxon>Nostocales</taxon>
        <taxon>Aphanizomenonaceae</taxon>
        <taxon>Dolichospermum</taxon>
        <taxon>Dolichospermum heterosporum</taxon>
    </lineage>
</organism>
<dbReference type="Proteomes" id="UP001057561">
    <property type="component" value="Chromosome"/>
</dbReference>
<sequence length="48" mass="5541">MTVNIFFQLLSLLTENFDHHTNNIQKVPTSQKSSHPKNLNTNQHPVNL</sequence>
<gene>
    <name evidence="2" type="ORF">NG743_00100</name>
</gene>
<evidence type="ECO:0000256" key="1">
    <source>
        <dbReference type="SAM" id="MobiDB-lite"/>
    </source>
</evidence>
<dbReference type="RefSeq" id="WP_160289918.1">
    <property type="nucleotide sequence ID" value="NZ_CP099464.1"/>
</dbReference>
<protein>
    <submittedName>
        <fullName evidence="2">Uncharacterized protein</fullName>
    </submittedName>
</protein>
<proteinExistence type="predicted"/>